<dbReference type="InterPro" id="IPR000683">
    <property type="entry name" value="Gfo/Idh/MocA-like_OxRdtase_N"/>
</dbReference>
<dbReference type="Gene3D" id="3.40.50.720">
    <property type="entry name" value="NAD(P)-binding Rossmann-like Domain"/>
    <property type="match status" value="1"/>
</dbReference>
<dbReference type="Pfam" id="PF01408">
    <property type="entry name" value="GFO_IDH_MocA"/>
    <property type="match status" value="1"/>
</dbReference>
<dbReference type="PANTHER" id="PTHR43818:SF5">
    <property type="entry name" value="OXIDOREDUCTASE FAMILY PROTEIN"/>
    <property type="match status" value="1"/>
</dbReference>
<proteinExistence type="predicted"/>
<evidence type="ECO:0000313" key="4">
    <source>
        <dbReference type="Proteomes" id="UP000198850"/>
    </source>
</evidence>
<organism evidence="3 4">
    <name type="scientific">Pedobacter hartonius</name>
    <dbReference type="NCBI Taxonomy" id="425514"/>
    <lineage>
        <taxon>Bacteria</taxon>
        <taxon>Pseudomonadati</taxon>
        <taxon>Bacteroidota</taxon>
        <taxon>Sphingobacteriia</taxon>
        <taxon>Sphingobacteriales</taxon>
        <taxon>Sphingobacteriaceae</taxon>
        <taxon>Pedobacter</taxon>
    </lineage>
</organism>
<evidence type="ECO:0000313" key="3">
    <source>
        <dbReference type="EMBL" id="SEB18121.1"/>
    </source>
</evidence>
<dbReference type="PROSITE" id="PS51318">
    <property type="entry name" value="TAT"/>
    <property type="match status" value="1"/>
</dbReference>
<dbReference type="SUPFAM" id="SSF55347">
    <property type="entry name" value="Glyceraldehyde-3-phosphate dehydrogenase-like, C-terminal domain"/>
    <property type="match status" value="1"/>
</dbReference>
<evidence type="ECO:0000259" key="1">
    <source>
        <dbReference type="Pfam" id="PF01408"/>
    </source>
</evidence>
<name>A0A1H4H905_9SPHI</name>
<dbReference type="PANTHER" id="PTHR43818">
    <property type="entry name" value="BCDNA.GH03377"/>
    <property type="match status" value="1"/>
</dbReference>
<dbReference type="Pfam" id="PF19051">
    <property type="entry name" value="GFO_IDH_MocA_C2"/>
    <property type="match status" value="1"/>
</dbReference>
<dbReference type="STRING" id="425514.SAMN05443550_11464"/>
<dbReference type="GO" id="GO:0000166">
    <property type="term" value="F:nucleotide binding"/>
    <property type="evidence" value="ECO:0007669"/>
    <property type="project" value="InterPro"/>
</dbReference>
<dbReference type="InterPro" id="IPR006311">
    <property type="entry name" value="TAT_signal"/>
</dbReference>
<accession>A0A1H4H905</accession>
<dbReference type="InterPro" id="IPR050463">
    <property type="entry name" value="Gfo/Idh/MocA_oxidrdct_glycsds"/>
</dbReference>
<feature type="domain" description="Gfo/Idh/MocA-like oxidoreductase bacterial type C-terminal" evidence="2">
    <location>
        <begin position="210"/>
        <end position="442"/>
    </location>
</feature>
<protein>
    <submittedName>
        <fullName evidence="3">Predicted dehydrogenase</fullName>
    </submittedName>
</protein>
<dbReference type="InterPro" id="IPR043906">
    <property type="entry name" value="Gfo/Idh/MocA_OxRdtase_bact_C"/>
</dbReference>
<gene>
    <name evidence="3" type="ORF">SAMN05443550_11464</name>
</gene>
<keyword evidence="4" id="KW-1185">Reference proteome</keyword>
<dbReference type="SUPFAM" id="SSF51735">
    <property type="entry name" value="NAD(P)-binding Rossmann-fold domains"/>
    <property type="match status" value="1"/>
</dbReference>
<dbReference type="EMBL" id="FNRA01000014">
    <property type="protein sequence ID" value="SEB18121.1"/>
    <property type="molecule type" value="Genomic_DNA"/>
</dbReference>
<dbReference type="AlphaFoldDB" id="A0A1H4H905"/>
<dbReference type="InterPro" id="IPR036291">
    <property type="entry name" value="NAD(P)-bd_dom_sf"/>
</dbReference>
<dbReference type="Gene3D" id="3.30.360.10">
    <property type="entry name" value="Dihydrodipicolinate Reductase, domain 2"/>
    <property type="match status" value="1"/>
</dbReference>
<feature type="domain" description="Gfo/Idh/MocA-like oxidoreductase N-terminal" evidence="1">
    <location>
        <begin position="50"/>
        <end position="175"/>
    </location>
</feature>
<sequence>MQYEPENQMLNRRNFIGRTATALGTSVLLAALDNPAYALFNKTIGANDQINIGVIGIKGMGWSDLKAALKVAGVNLAALCDSDANVLDARMAELKSLNVDAAKVKRYKDYRALLDNKDIDVVIIGTPDHWHALMMIHALQAGKDVYVEKPVGNSIIECRTMVAAQKKYNKVVQAGQWQRSQQHFKDAVDFVKSGQLGNIRTVKVWCYQGWMKPAPIVPDALPPAGVDYAMWLGPAQKRPFNASRYHFNFRWFWDYAGGLMTDWGVHLLDYGLLGMNSPVPKTISALGGRFAYPDLYQETPDTLTTLYEFENFNMVWDSAMGIDNGSYNRDHGIAYIGNNGTLILNRQGWEVIEEKQSGNKVSKPFVKVSDVGINMHMENFFGVVRSRKKKELNCDIQAAAHVATVAQMGNLAFRSGQKLSWDDAKHEFTDQHINDKYLLAPYHNGYSLPKV</sequence>
<dbReference type="Proteomes" id="UP000198850">
    <property type="component" value="Unassembled WGS sequence"/>
</dbReference>
<evidence type="ECO:0000259" key="2">
    <source>
        <dbReference type="Pfam" id="PF19051"/>
    </source>
</evidence>
<reference evidence="3 4" key="1">
    <citation type="submission" date="2016-10" db="EMBL/GenBank/DDBJ databases">
        <authorList>
            <person name="de Groot N.N."/>
        </authorList>
    </citation>
    <scope>NUCLEOTIDE SEQUENCE [LARGE SCALE GENOMIC DNA]</scope>
    <source>
        <strain evidence="3 4">DSM 19033</strain>
    </source>
</reference>